<sequence length="623" mass="70334">MTALLNVRRDHPLVLSACSGDDDDEEAVDDIDGEEEEADDVGEEEQEEDDDDEEREVDSRTIVDTEVEGDLRKIVNSAEFSDVTFLCEDGVSVHGCRILLAARSSFFRTLLFGKKAESTKSSIRLPTVSHSVLITVMKFLYTGKLLPHDFNLSNPEVLCAAAQSFMLGNLRQIITKRLKDDITARSSFAEEALERVATNFTVLCDYSTVWVTDDKDNSVRVIYQALLQALSSQDLSQRTLACLSKTAFHAYLEETEKRVYRGVHAARSIDEYLRVKQVLIWCVVSGEQGKRDIDAGCLPNPEVSMDYIDSITGGEVTQETRRTEFDFTQGRTRFANCIDKKAMKPWLKFLDLTSVSAELLYNTVRAELLYNIVEPLGILEPAALSKVYRAKVYRAQAMRLSRQLRDTESTVANVWQVFAHENTRRIPSQDECTLTVTGRRKAQSFGAVVVAGLVVNKVQRPCKWEFSVTPRGSFKRQDVVKFEFGFISLKLGEPFPRDLKKSLSSDVRCSTVRMTVGGRVASVYCQGRTLKQWDFPFGTKFQWTKPFQVSLNDGELGSCIFRYAGEEMRFTFPLPKEQIVYPAISFSLGGCPPLVKPHYDQLSMKIQNFVCFDECVVPNPFSN</sequence>
<proteinExistence type="predicted"/>
<dbReference type="PANTHER" id="PTHR46965:SF1">
    <property type="entry name" value="BTB_POZ DOMAIN-CONTAINING PROTEIN 19"/>
    <property type="match status" value="1"/>
</dbReference>
<evidence type="ECO:0000256" key="2">
    <source>
        <dbReference type="SAM" id="MobiDB-lite"/>
    </source>
</evidence>
<evidence type="ECO:0000313" key="5">
    <source>
        <dbReference type="Proteomes" id="UP001633002"/>
    </source>
</evidence>
<dbReference type="InterPro" id="IPR042846">
    <property type="entry name" value="BTBD19"/>
</dbReference>
<evidence type="ECO:0000259" key="3">
    <source>
        <dbReference type="PROSITE" id="PS50097"/>
    </source>
</evidence>
<gene>
    <name evidence="4" type="ORF">R1sor_020390</name>
</gene>
<dbReference type="SUPFAM" id="SSF54695">
    <property type="entry name" value="POZ domain"/>
    <property type="match status" value="1"/>
</dbReference>
<dbReference type="Gene3D" id="3.30.710.10">
    <property type="entry name" value="Potassium Channel Kv1.1, Chain A"/>
    <property type="match status" value="1"/>
</dbReference>
<dbReference type="PROSITE" id="PS50097">
    <property type="entry name" value="BTB"/>
    <property type="match status" value="1"/>
</dbReference>
<reference evidence="4 5" key="1">
    <citation type="submission" date="2024-09" db="EMBL/GenBank/DDBJ databases">
        <title>Chromosome-scale assembly of Riccia sorocarpa.</title>
        <authorList>
            <person name="Paukszto L."/>
        </authorList>
    </citation>
    <scope>NUCLEOTIDE SEQUENCE [LARGE SCALE GENOMIC DNA]</scope>
    <source>
        <strain evidence="4">LP-2024</strain>
        <tissue evidence="4">Aerial parts of the thallus</tissue>
    </source>
</reference>
<dbReference type="PANTHER" id="PTHR46965">
    <property type="entry name" value="BTB/POZ DOMAIN-CONTAINING PROTEIN 19"/>
    <property type="match status" value="1"/>
</dbReference>
<accession>A0ABD3IF67</accession>
<comment type="caution">
    <text evidence="4">The sequence shown here is derived from an EMBL/GenBank/DDBJ whole genome shotgun (WGS) entry which is preliminary data.</text>
</comment>
<dbReference type="EMBL" id="JBJQOH010000001">
    <property type="protein sequence ID" value="KAL3702368.1"/>
    <property type="molecule type" value="Genomic_DNA"/>
</dbReference>
<dbReference type="InterPro" id="IPR011333">
    <property type="entry name" value="SKP1/BTB/POZ_sf"/>
</dbReference>
<feature type="domain" description="BTB" evidence="3">
    <location>
        <begin position="81"/>
        <end position="149"/>
    </location>
</feature>
<keyword evidence="5" id="KW-1185">Reference proteome</keyword>
<dbReference type="AlphaFoldDB" id="A0ABD3IF67"/>
<organism evidence="4 5">
    <name type="scientific">Riccia sorocarpa</name>
    <dbReference type="NCBI Taxonomy" id="122646"/>
    <lineage>
        <taxon>Eukaryota</taxon>
        <taxon>Viridiplantae</taxon>
        <taxon>Streptophyta</taxon>
        <taxon>Embryophyta</taxon>
        <taxon>Marchantiophyta</taxon>
        <taxon>Marchantiopsida</taxon>
        <taxon>Marchantiidae</taxon>
        <taxon>Marchantiales</taxon>
        <taxon>Ricciaceae</taxon>
        <taxon>Riccia</taxon>
    </lineage>
</organism>
<dbReference type="InterPro" id="IPR000210">
    <property type="entry name" value="BTB/POZ_dom"/>
</dbReference>
<evidence type="ECO:0000313" key="4">
    <source>
        <dbReference type="EMBL" id="KAL3702368.1"/>
    </source>
</evidence>
<dbReference type="SMART" id="SM00225">
    <property type="entry name" value="BTB"/>
    <property type="match status" value="1"/>
</dbReference>
<name>A0ABD3IF67_9MARC</name>
<evidence type="ECO:0000256" key="1">
    <source>
        <dbReference type="ARBA" id="ARBA00004906"/>
    </source>
</evidence>
<comment type="pathway">
    <text evidence="1">Protein modification; protein ubiquitination.</text>
</comment>
<dbReference type="CDD" id="cd18186">
    <property type="entry name" value="BTB_POZ_ZBTB_KLHL-like"/>
    <property type="match status" value="1"/>
</dbReference>
<feature type="compositionally biased region" description="Acidic residues" evidence="2">
    <location>
        <begin position="20"/>
        <end position="56"/>
    </location>
</feature>
<dbReference type="Proteomes" id="UP001633002">
    <property type="component" value="Unassembled WGS sequence"/>
</dbReference>
<protein>
    <recommendedName>
        <fullName evidence="3">BTB domain-containing protein</fullName>
    </recommendedName>
</protein>
<feature type="region of interest" description="Disordered" evidence="2">
    <location>
        <begin position="16"/>
        <end position="59"/>
    </location>
</feature>
<dbReference type="Pfam" id="PF00651">
    <property type="entry name" value="BTB"/>
    <property type="match status" value="1"/>
</dbReference>